<dbReference type="PRINTS" id="PR00502">
    <property type="entry name" value="NUDIXFAMILY"/>
</dbReference>
<evidence type="ECO:0000259" key="3">
    <source>
        <dbReference type="PROSITE" id="PS51462"/>
    </source>
</evidence>
<organism evidence="4 5">
    <name type="scientific">Deinococcus hohokamensis</name>
    <dbReference type="NCBI Taxonomy" id="309883"/>
    <lineage>
        <taxon>Bacteria</taxon>
        <taxon>Thermotogati</taxon>
        <taxon>Deinococcota</taxon>
        <taxon>Deinococci</taxon>
        <taxon>Deinococcales</taxon>
        <taxon>Deinococcaceae</taxon>
        <taxon>Deinococcus</taxon>
    </lineage>
</organism>
<dbReference type="Pfam" id="PF00293">
    <property type="entry name" value="NUDIX"/>
    <property type="match status" value="1"/>
</dbReference>
<evidence type="ECO:0000313" key="4">
    <source>
        <dbReference type="EMBL" id="MFC4638144.1"/>
    </source>
</evidence>
<dbReference type="InterPro" id="IPR020084">
    <property type="entry name" value="NUDIX_hydrolase_CS"/>
</dbReference>
<sequence length="253" mass="27847">MSAHRLIAQELRALALAGLAYGQNPYDVDRFRRVLGLSAQLAALDLPAQTADVHRAYLHNLAHMTPLLAAEAAVVRDDRILLIRRSDSGLWGLPGGMAEVGETPAQGAARELFEETGLDGRVVRLLGMLDSRYAPNLHGLHLIAPIFLLDAPGNPHPTLEAREVGFFAWDHLPPLHPGHDRSVAVVREALRTGVPFFDPGPAGPWEAQVYPANAPRRHHRHWKVWLARSLVRLGGMFLLRQPAVTTTGKDRHP</sequence>
<reference evidence="5" key="1">
    <citation type="journal article" date="2019" name="Int. J. Syst. Evol. Microbiol.">
        <title>The Global Catalogue of Microorganisms (GCM) 10K type strain sequencing project: providing services to taxonomists for standard genome sequencing and annotation.</title>
        <authorList>
            <consortium name="The Broad Institute Genomics Platform"/>
            <consortium name="The Broad Institute Genome Sequencing Center for Infectious Disease"/>
            <person name="Wu L."/>
            <person name="Ma J."/>
        </authorList>
    </citation>
    <scope>NUCLEOTIDE SEQUENCE [LARGE SCALE GENOMIC DNA]</scope>
    <source>
        <strain evidence="5">CCUG 55995</strain>
    </source>
</reference>
<dbReference type="PROSITE" id="PS51462">
    <property type="entry name" value="NUDIX"/>
    <property type="match status" value="1"/>
</dbReference>
<name>A0ABV9I750_9DEIO</name>
<protein>
    <submittedName>
        <fullName evidence="4">NUDIX hydrolase N-terminal domain-containing protein</fullName>
    </submittedName>
</protein>
<keyword evidence="5" id="KW-1185">Reference proteome</keyword>
<dbReference type="InterPro" id="IPR015797">
    <property type="entry name" value="NUDIX_hydrolase-like_dom_sf"/>
</dbReference>
<dbReference type="SUPFAM" id="SSF55811">
    <property type="entry name" value="Nudix"/>
    <property type="match status" value="1"/>
</dbReference>
<dbReference type="Gene3D" id="3.90.79.10">
    <property type="entry name" value="Nucleoside Triphosphate Pyrophosphohydrolase"/>
    <property type="match status" value="1"/>
</dbReference>
<comment type="caution">
    <text evidence="4">The sequence shown here is derived from an EMBL/GenBank/DDBJ whole genome shotgun (WGS) entry which is preliminary data.</text>
</comment>
<dbReference type="Gene3D" id="6.10.250.1120">
    <property type="match status" value="1"/>
</dbReference>
<evidence type="ECO:0000313" key="5">
    <source>
        <dbReference type="Proteomes" id="UP001595952"/>
    </source>
</evidence>
<dbReference type="PANTHER" id="PTHR43736:SF1">
    <property type="entry name" value="DIHYDRONEOPTERIN TRIPHOSPHATE DIPHOSPHATASE"/>
    <property type="match status" value="1"/>
</dbReference>
<dbReference type="PROSITE" id="PS00893">
    <property type="entry name" value="NUDIX_BOX"/>
    <property type="match status" value="1"/>
</dbReference>
<dbReference type="InterPro" id="IPR059176">
    <property type="entry name" value="UDP-X_N"/>
</dbReference>
<evidence type="ECO:0000256" key="2">
    <source>
        <dbReference type="RuleBase" id="RU003476"/>
    </source>
</evidence>
<keyword evidence="1 2" id="KW-0378">Hydrolase</keyword>
<dbReference type="Pfam" id="PF12535">
    <property type="entry name" value="Nudix_N"/>
    <property type="match status" value="1"/>
</dbReference>
<proteinExistence type="inferred from homology"/>
<dbReference type="InterPro" id="IPR020476">
    <property type="entry name" value="Nudix_hydrolase"/>
</dbReference>
<comment type="similarity">
    <text evidence="2">Belongs to the Nudix hydrolase family.</text>
</comment>
<feature type="domain" description="Nudix hydrolase" evidence="3">
    <location>
        <begin position="65"/>
        <end position="191"/>
    </location>
</feature>
<evidence type="ECO:0000256" key="1">
    <source>
        <dbReference type="ARBA" id="ARBA00022801"/>
    </source>
</evidence>
<gene>
    <name evidence="4" type="ORF">ACFO0D_07295</name>
</gene>
<dbReference type="PANTHER" id="PTHR43736">
    <property type="entry name" value="ADP-RIBOSE PYROPHOSPHATASE"/>
    <property type="match status" value="1"/>
</dbReference>
<dbReference type="EMBL" id="JBHSEI010000004">
    <property type="protein sequence ID" value="MFC4638144.1"/>
    <property type="molecule type" value="Genomic_DNA"/>
</dbReference>
<dbReference type="GO" id="GO:0016787">
    <property type="term" value="F:hydrolase activity"/>
    <property type="evidence" value="ECO:0007669"/>
    <property type="project" value="UniProtKB-KW"/>
</dbReference>
<dbReference type="InterPro" id="IPR000086">
    <property type="entry name" value="NUDIX_hydrolase_dom"/>
</dbReference>
<accession>A0ABV9I750</accession>
<dbReference type="Proteomes" id="UP001595952">
    <property type="component" value="Unassembled WGS sequence"/>
</dbReference>
<dbReference type="RefSeq" id="WP_380061155.1">
    <property type="nucleotide sequence ID" value="NZ_JBHSEI010000004.1"/>
</dbReference>